<feature type="region of interest" description="Disordered" evidence="1">
    <location>
        <begin position="46"/>
        <end position="65"/>
    </location>
</feature>
<gene>
    <name evidence="2" type="ORF">GWK47_033280</name>
</gene>
<keyword evidence="3" id="KW-1185">Reference proteome</keyword>
<organism evidence="2 3">
    <name type="scientific">Chionoecetes opilio</name>
    <name type="common">Atlantic snow crab</name>
    <name type="synonym">Cancer opilio</name>
    <dbReference type="NCBI Taxonomy" id="41210"/>
    <lineage>
        <taxon>Eukaryota</taxon>
        <taxon>Metazoa</taxon>
        <taxon>Ecdysozoa</taxon>
        <taxon>Arthropoda</taxon>
        <taxon>Crustacea</taxon>
        <taxon>Multicrustacea</taxon>
        <taxon>Malacostraca</taxon>
        <taxon>Eumalacostraca</taxon>
        <taxon>Eucarida</taxon>
        <taxon>Decapoda</taxon>
        <taxon>Pleocyemata</taxon>
        <taxon>Brachyura</taxon>
        <taxon>Eubrachyura</taxon>
        <taxon>Majoidea</taxon>
        <taxon>Majidae</taxon>
        <taxon>Chionoecetes</taxon>
    </lineage>
</organism>
<comment type="caution">
    <text evidence="2">The sequence shown here is derived from an EMBL/GenBank/DDBJ whole genome shotgun (WGS) entry which is preliminary data.</text>
</comment>
<evidence type="ECO:0000313" key="3">
    <source>
        <dbReference type="Proteomes" id="UP000770661"/>
    </source>
</evidence>
<dbReference type="AlphaFoldDB" id="A0A8J4YI79"/>
<evidence type="ECO:0000313" key="2">
    <source>
        <dbReference type="EMBL" id="KAG0728052.1"/>
    </source>
</evidence>
<reference evidence="2" key="1">
    <citation type="submission" date="2020-07" db="EMBL/GenBank/DDBJ databases">
        <title>The High-quality genome of the commercially important snow crab, Chionoecetes opilio.</title>
        <authorList>
            <person name="Jeong J.-H."/>
            <person name="Ryu S."/>
        </authorList>
    </citation>
    <scope>NUCLEOTIDE SEQUENCE</scope>
    <source>
        <strain evidence="2">MADBK_172401_WGS</strain>
        <tissue evidence="2">Digestive gland</tissue>
    </source>
</reference>
<dbReference type="EMBL" id="JACEEZ010002687">
    <property type="protein sequence ID" value="KAG0728052.1"/>
    <property type="molecule type" value="Genomic_DNA"/>
</dbReference>
<accession>A0A8J4YI79</accession>
<protein>
    <submittedName>
        <fullName evidence="2">Uncharacterized protein</fullName>
    </submittedName>
</protein>
<evidence type="ECO:0000256" key="1">
    <source>
        <dbReference type="SAM" id="MobiDB-lite"/>
    </source>
</evidence>
<dbReference type="Proteomes" id="UP000770661">
    <property type="component" value="Unassembled WGS sequence"/>
</dbReference>
<name>A0A8J4YI79_CHIOP</name>
<sequence length="157" mass="17085">MRTSRSGGRIVFESRPTGAANFRLSWATGLLFSRLGLRQVVLSSSSRTSRPPASASMSSSVDRAGRWSKNLSVSSVPHHDRDSRSRTCLLGRLPCQAALLGFPTTLNLLTSGVVVLDVFSELLHGKNGGPLNFWVPFSDSEDVAGPHRLLHSHRCLF</sequence>
<proteinExistence type="predicted"/>
<feature type="compositionally biased region" description="Low complexity" evidence="1">
    <location>
        <begin position="46"/>
        <end position="60"/>
    </location>
</feature>